<dbReference type="InterPro" id="IPR052513">
    <property type="entry name" value="Thioester_dehydratase-like"/>
</dbReference>
<accession>A0ABD5YWM2</accession>
<feature type="region of interest" description="Disordered" evidence="1">
    <location>
        <begin position="37"/>
        <end position="57"/>
    </location>
</feature>
<proteinExistence type="predicted"/>
<dbReference type="AlphaFoldDB" id="A0ABD5YWM2"/>
<dbReference type="PANTHER" id="PTHR34075">
    <property type="entry name" value="BLR3430 PROTEIN"/>
    <property type="match status" value="1"/>
</dbReference>
<dbReference type="InterPro" id="IPR002878">
    <property type="entry name" value="ChsH2_C"/>
</dbReference>
<dbReference type="PANTHER" id="PTHR34075:SF5">
    <property type="entry name" value="BLR3430 PROTEIN"/>
    <property type="match status" value="1"/>
</dbReference>
<dbReference type="RefSeq" id="WP_264556642.1">
    <property type="nucleotide sequence ID" value="NZ_CP109981.1"/>
</dbReference>
<evidence type="ECO:0000313" key="4">
    <source>
        <dbReference type="Proteomes" id="UP001596417"/>
    </source>
</evidence>
<dbReference type="SUPFAM" id="SSF50249">
    <property type="entry name" value="Nucleic acid-binding proteins"/>
    <property type="match status" value="1"/>
</dbReference>
<comment type="caution">
    <text evidence="3">The sequence shown here is derived from an EMBL/GenBank/DDBJ whole genome shotgun (WGS) entry which is preliminary data.</text>
</comment>
<evidence type="ECO:0000259" key="2">
    <source>
        <dbReference type="Pfam" id="PF01796"/>
    </source>
</evidence>
<dbReference type="InterPro" id="IPR012340">
    <property type="entry name" value="NA-bd_OB-fold"/>
</dbReference>
<dbReference type="EMBL" id="JBHTAX010000005">
    <property type="protein sequence ID" value="MFC7192626.1"/>
    <property type="molecule type" value="Genomic_DNA"/>
</dbReference>
<reference evidence="3 4" key="1">
    <citation type="journal article" date="2019" name="Int. J. Syst. Evol. Microbiol.">
        <title>The Global Catalogue of Microorganisms (GCM) 10K type strain sequencing project: providing services to taxonomists for standard genome sequencing and annotation.</title>
        <authorList>
            <consortium name="The Broad Institute Genomics Platform"/>
            <consortium name="The Broad Institute Genome Sequencing Center for Infectious Disease"/>
            <person name="Wu L."/>
            <person name="Ma J."/>
        </authorList>
    </citation>
    <scope>NUCLEOTIDE SEQUENCE [LARGE SCALE GENOMIC DNA]</scope>
    <source>
        <strain evidence="3 4">RDMS1</strain>
    </source>
</reference>
<organism evidence="3 4">
    <name type="scientific">Halocatena marina</name>
    <dbReference type="NCBI Taxonomy" id="2934937"/>
    <lineage>
        <taxon>Archaea</taxon>
        <taxon>Methanobacteriati</taxon>
        <taxon>Methanobacteriota</taxon>
        <taxon>Stenosarchaea group</taxon>
        <taxon>Halobacteria</taxon>
        <taxon>Halobacteriales</taxon>
        <taxon>Natronomonadaceae</taxon>
        <taxon>Halocatena</taxon>
    </lineage>
</organism>
<protein>
    <submittedName>
        <fullName evidence="3">Zn-ribbon domain-containing OB-fold protein</fullName>
    </submittedName>
</protein>
<dbReference type="Proteomes" id="UP001596417">
    <property type="component" value="Unassembled WGS sequence"/>
</dbReference>
<sequence>MSDREGHTRSRHERFLDAIADGEGYYLADDDGNGYVPPRAVDPIGGTRNLTQEPLPETGEIESYTVVHVPPSEFEADAPYALAIVDMGRVRLTGQVCDCDLDDVDIGLTVSPAVVTTNNEERVLTFTSQENA</sequence>
<name>A0ABD5YWM2_9EURY</name>
<dbReference type="GeneID" id="76202320"/>
<evidence type="ECO:0000256" key="1">
    <source>
        <dbReference type="SAM" id="MobiDB-lite"/>
    </source>
</evidence>
<feature type="domain" description="ChsH2 C-terminal OB-fold" evidence="2">
    <location>
        <begin position="53"/>
        <end position="112"/>
    </location>
</feature>
<keyword evidence="4" id="KW-1185">Reference proteome</keyword>
<evidence type="ECO:0000313" key="3">
    <source>
        <dbReference type="EMBL" id="MFC7192626.1"/>
    </source>
</evidence>
<gene>
    <name evidence="3" type="ORF">ACFQL7_24330</name>
</gene>
<dbReference type="Pfam" id="PF01796">
    <property type="entry name" value="OB_ChsH2_C"/>
    <property type="match status" value="1"/>
</dbReference>